<dbReference type="EMBL" id="JAPIUZ010000007">
    <property type="protein sequence ID" value="MCX2564631.1"/>
    <property type="molecule type" value="Genomic_DNA"/>
</dbReference>
<evidence type="ECO:0000313" key="1">
    <source>
        <dbReference type="EMBL" id="MCX2564631.1"/>
    </source>
</evidence>
<protein>
    <submittedName>
        <fullName evidence="1">Uncharacterized protein</fullName>
    </submittedName>
</protein>
<dbReference type="Proteomes" id="UP001301152">
    <property type="component" value="Unassembled WGS sequence"/>
</dbReference>
<reference evidence="1 2" key="1">
    <citation type="submission" date="2022-11" db="EMBL/GenBank/DDBJ databases">
        <title>Genome sequencing of Acetobacter type strain.</title>
        <authorList>
            <person name="Heo J."/>
            <person name="Lee D."/>
            <person name="Han B.-H."/>
            <person name="Hong S.-B."/>
            <person name="Kwon S.-W."/>
        </authorList>
    </citation>
    <scope>NUCLEOTIDE SEQUENCE [LARGE SCALE GENOMIC DNA]</scope>
    <source>
        <strain evidence="1 2">KACC 21253</strain>
    </source>
</reference>
<comment type="caution">
    <text evidence="1">The sequence shown here is derived from an EMBL/GenBank/DDBJ whole genome shotgun (WGS) entry which is preliminary data.</text>
</comment>
<keyword evidence="2" id="KW-1185">Reference proteome</keyword>
<proteinExistence type="predicted"/>
<evidence type="ECO:0000313" key="2">
    <source>
        <dbReference type="Proteomes" id="UP001301152"/>
    </source>
</evidence>
<dbReference type="RefSeq" id="WP_173560150.1">
    <property type="nucleotide sequence ID" value="NZ_JAPIUZ010000007.1"/>
</dbReference>
<sequence length="136" mass="14552">MFIQHYSLSIWSGPYGSFGAGCSLCVFTSGGSANGGDGQAALSGLDPRLGAFSIANGDNAIAAFYIGQTNNLTRMVLRVKAFDAQGGMLEEPLTFEQIKKLHHGMYINTNIISPDINLKNNYGGFNSNNYTEISSE</sequence>
<gene>
    <name evidence="1" type="ORF">OQ497_11785</name>
</gene>
<accession>A0ABT3QH63</accession>
<name>A0ABT3QH63_9PROT</name>
<organism evidence="1 2">
    <name type="scientific">Acetobacter thailandicus</name>
    <dbReference type="NCBI Taxonomy" id="1502842"/>
    <lineage>
        <taxon>Bacteria</taxon>
        <taxon>Pseudomonadati</taxon>
        <taxon>Pseudomonadota</taxon>
        <taxon>Alphaproteobacteria</taxon>
        <taxon>Acetobacterales</taxon>
        <taxon>Acetobacteraceae</taxon>
        <taxon>Acetobacter</taxon>
    </lineage>
</organism>